<evidence type="ECO:0000313" key="3">
    <source>
        <dbReference type="Proteomes" id="UP001190700"/>
    </source>
</evidence>
<dbReference type="AlphaFoldDB" id="A0AAE0KY50"/>
<dbReference type="CDD" id="cd09917">
    <property type="entry name" value="F-box_SF"/>
    <property type="match status" value="1"/>
</dbReference>
<keyword evidence="3" id="KW-1185">Reference proteome</keyword>
<protein>
    <recommendedName>
        <fullName evidence="1">F-box domain-containing protein</fullName>
    </recommendedName>
</protein>
<reference evidence="2 3" key="1">
    <citation type="journal article" date="2015" name="Genome Biol. Evol.">
        <title>Comparative Genomics of a Bacterivorous Green Alga Reveals Evolutionary Causalities and Consequences of Phago-Mixotrophic Mode of Nutrition.</title>
        <authorList>
            <person name="Burns J.A."/>
            <person name="Paasch A."/>
            <person name="Narechania A."/>
            <person name="Kim E."/>
        </authorList>
    </citation>
    <scope>NUCLEOTIDE SEQUENCE [LARGE SCALE GENOMIC DNA]</scope>
    <source>
        <strain evidence="2 3">PLY_AMNH</strain>
    </source>
</reference>
<dbReference type="InterPro" id="IPR036047">
    <property type="entry name" value="F-box-like_dom_sf"/>
</dbReference>
<comment type="caution">
    <text evidence="2">The sequence shown here is derived from an EMBL/GenBank/DDBJ whole genome shotgun (WGS) entry which is preliminary data.</text>
</comment>
<accession>A0AAE0KY50</accession>
<gene>
    <name evidence="2" type="ORF">CYMTET_26228</name>
</gene>
<dbReference type="Gene3D" id="1.20.1280.50">
    <property type="match status" value="1"/>
</dbReference>
<dbReference type="SUPFAM" id="SSF81383">
    <property type="entry name" value="F-box domain"/>
    <property type="match status" value="1"/>
</dbReference>
<dbReference type="InterPro" id="IPR001810">
    <property type="entry name" value="F-box_dom"/>
</dbReference>
<sequence length="420" mass="47096">MLYWGKLVRTVKQSSSWGKRVVGIKLFSKQCPASLPEDSGCGAFEQHCGQVGIDGSVELPAEAVAGQVAQESCNGAFDAALELPGAVWSYVFTFLDAPALCAAERVCPAWRQLILYENHALWCVLTEKIWPEWIESYKRWGLNGDTWGPQEWGPTGKCRTRIEPQQGSVVWEGAKRDPPPGERASAPWPATFWKGEYKAILLGERVIRGAHINRGHTFGTFGCAESVDVSHNRESGGLLTTDRFERAYIVPAGAVRCPNPPETISDGKSLTTCWKSLDMAIMPRERFEMLKENDFVEVQWKRVDSSAQFNWWLAIVQEVHYRTDEVTLRFDQYDAGRDGTLLQLSKVARTGGSSLHGGIAGGLRCCTPEDIKIWRQNMLEFSERQLNTYYSSKKWMPCGTLDRTRAKENMKAGRGFGNCR</sequence>
<feature type="domain" description="F-box" evidence="1">
    <location>
        <begin position="82"/>
        <end position="122"/>
    </location>
</feature>
<dbReference type="Proteomes" id="UP001190700">
    <property type="component" value="Unassembled WGS sequence"/>
</dbReference>
<name>A0AAE0KY50_9CHLO</name>
<proteinExistence type="predicted"/>
<evidence type="ECO:0000259" key="1">
    <source>
        <dbReference type="Pfam" id="PF12937"/>
    </source>
</evidence>
<organism evidence="2 3">
    <name type="scientific">Cymbomonas tetramitiformis</name>
    <dbReference type="NCBI Taxonomy" id="36881"/>
    <lineage>
        <taxon>Eukaryota</taxon>
        <taxon>Viridiplantae</taxon>
        <taxon>Chlorophyta</taxon>
        <taxon>Pyramimonadophyceae</taxon>
        <taxon>Pyramimonadales</taxon>
        <taxon>Pyramimonadaceae</taxon>
        <taxon>Cymbomonas</taxon>
    </lineage>
</organism>
<evidence type="ECO:0000313" key="2">
    <source>
        <dbReference type="EMBL" id="KAK3265066.1"/>
    </source>
</evidence>
<dbReference type="EMBL" id="LGRX02014173">
    <property type="protein sequence ID" value="KAK3265066.1"/>
    <property type="molecule type" value="Genomic_DNA"/>
</dbReference>
<dbReference type="Pfam" id="PF12937">
    <property type="entry name" value="F-box-like"/>
    <property type="match status" value="1"/>
</dbReference>